<organism evidence="1 2">
    <name type="scientific">Segniliparus rotundus (strain ATCC BAA-972 / CDC 1076 / CIP 108378 / DSM 44985 / JCM 13578)</name>
    <dbReference type="NCBI Taxonomy" id="640132"/>
    <lineage>
        <taxon>Bacteria</taxon>
        <taxon>Bacillati</taxon>
        <taxon>Actinomycetota</taxon>
        <taxon>Actinomycetes</taxon>
        <taxon>Mycobacteriales</taxon>
        <taxon>Segniliparaceae</taxon>
        <taxon>Segniliparus</taxon>
    </lineage>
</organism>
<dbReference type="KEGG" id="srt:Srot_0809"/>
<dbReference type="eggNOG" id="COG3311">
    <property type="taxonomic scope" value="Bacteria"/>
</dbReference>
<dbReference type="STRING" id="640132.Srot_0809"/>
<reference evidence="1 2" key="1">
    <citation type="journal article" date="2010" name="Stand. Genomic Sci.">
        <title>Complete genome sequence of Segniliparus rotundus type strain (CDC 1076).</title>
        <authorList>
            <person name="Sikorski J."/>
            <person name="Lapidus A."/>
            <person name="Copeland A."/>
            <person name="Misra M."/>
            <person name="Glavina Del Rio T."/>
            <person name="Nolan M."/>
            <person name="Lucas S."/>
            <person name="Chen F."/>
            <person name="Tice H."/>
            <person name="Cheng J.F."/>
            <person name="Jando M."/>
            <person name="Schneider S."/>
            <person name="Bruce D."/>
            <person name="Goodwin L."/>
            <person name="Pitluck S."/>
            <person name="Liolios K."/>
            <person name="Mikhailova N."/>
            <person name="Pati A."/>
            <person name="Ivanova N."/>
            <person name="Mavromatis K."/>
            <person name="Chen A."/>
            <person name="Palaniappan K."/>
            <person name="Chertkov O."/>
            <person name="Land M."/>
            <person name="Hauser L."/>
            <person name="Chang Y.J."/>
            <person name="Jeffries C.D."/>
            <person name="Brettin T."/>
            <person name="Detter J.C."/>
            <person name="Han C."/>
            <person name="Rohde M."/>
            <person name="Goker M."/>
            <person name="Bristow J."/>
            <person name="Eisen J.A."/>
            <person name="Markowitz V."/>
            <person name="Hugenholtz P."/>
            <person name="Kyrpides N.C."/>
            <person name="Klenk H.P."/>
        </authorList>
    </citation>
    <scope>NUCLEOTIDE SEQUENCE [LARGE SCALE GENOMIC DNA]</scope>
    <source>
        <strain evidence="2">ATCC BAA-972 / CDC 1076 / CIP 108378 / DSM 44985 / JCM 13578</strain>
    </source>
</reference>
<dbReference type="AlphaFoldDB" id="D6ZE08"/>
<dbReference type="RefSeq" id="WP_013137744.1">
    <property type="nucleotide sequence ID" value="NC_014168.1"/>
</dbReference>
<dbReference type="Proteomes" id="UP000002247">
    <property type="component" value="Chromosome"/>
</dbReference>
<dbReference type="SUPFAM" id="SSF46955">
    <property type="entry name" value="Putative DNA-binding domain"/>
    <property type="match status" value="1"/>
</dbReference>
<name>D6ZE08_SEGRD</name>
<evidence type="ECO:0000313" key="2">
    <source>
        <dbReference type="Proteomes" id="UP000002247"/>
    </source>
</evidence>
<sequence length="80" mass="8997">MASNTAHEARPNEILLTTKQVSERYGIPCSTLRWHRSINSPDSPPSFSLSPRRVVYRLSECERWVAQREAATRKGGGAVE</sequence>
<accession>D6ZE08</accession>
<dbReference type="EMBL" id="CP001958">
    <property type="protein sequence ID" value="ADG97288.1"/>
    <property type="molecule type" value="Genomic_DNA"/>
</dbReference>
<dbReference type="InterPro" id="IPR009061">
    <property type="entry name" value="DNA-bd_dom_put_sf"/>
</dbReference>
<proteinExistence type="predicted"/>
<protein>
    <submittedName>
        <fullName evidence="1">Phage transcriptional regulator, AlpA</fullName>
    </submittedName>
</protein>
<dbReference type="HOGENOM" id="CLU_140176_9_1_11"/>
<gene>
    <name evidence="1" type="ordered locus">Srot_0809</name>
</gene>
<evidence type="ECO:0000313" key="1">
    <source>
        <dbReference type="EMBL" id="ADG97288.1"/>
    </source>
</evidence>
<keyword evidence="2" id="KW-1185">Reference proteome</keyword>